<dbReference type="OrthoDB" id="10534588at2759"/>
<feature type="chain" id="PRO_5031169833" description="Chitin-binding type-2 domain-containing protein" evidence="1">
    <location>
        <begin position="22"/>
        <end position="483"/>
    </location>
</feature>
<name>A0A7R8UKB9_HERIL</name>
<accession>A0A7R8UKB9</accession>
<protein>
    <recommendedName>
        <fullName evidence="2">Chitin-binding type-2 domain-containing protein</fullName>
    </recommendedName>
</protein>
<sequence>MVVNLLVATGLLVTFSSGATALRGNFCGQCSPTSGVKCIDETTFAICDTNGKATNRILTCPTGLKCVNSMKICADVDVGECVSKCGKCENGRFACIGLSAFSLCFGHNETSNVSAKCALGKVCSTAKFDPSSIKPNLDFCFNEVELEYSEIDCFKYQAPTFISTIDPILHVQPSTPVVPIQPELPAPVTSQPELQPHVARQPELPPFVSRQPELPPIEYPVEVPEQDPNIFCRNKRIGKYQILSDRKCQRYYFCYHNGHQMVGKILTCAEHSVFNPTSQKCVRSSLGFYLLHKCGGIVSINGTTTRNEYTSWNYSPPLNAMSSLEYIKSLNEMRHMGLADPYSLITPDAGPDTFNQPDPSSHHRHPTVGTSLVHQRYPLNYGTPSSYIDTKRHMNLNSQHPVSNPQFPNAVGASYPVNPANQMESTYPVMHEPHVDSHTQMNWMEPADLPNRWEQMNSMDQVPIPANHMEPGGEPVQPYWSWH</sequence>
<evidence type="ECO:0000259" key="2">
    <source>
        <dbReference type="PROSITE" id="PS50940"/>
    </source>
</evidence>
<proteinExistence type="predicted"/>
<dbReference type="InParanoid" id="A0A7R8UKB9"/>
<reference evidence="3 4" key="1">
    <citation type="submission" date="2020-11" db="EMBL/GenBank/DDBJ databases">
        <authorList>
            <person name="Wallbank WR R."/>
            <person name="Pardo Diaz C."/>
            <person name="Kozak K."/>
            <person name="Martin S."/>
            <person name="Jiggins C."/>
            <person name="Moest M."/>
            <person name="Warren A I."/>
            <person name="Generalovic N T."/>
            <person name="Byers J.R.P. K."/>
            <person name="Montejo-Kovacevich G."/>
            <person name="Yen C E."/>
        </authorList>
    </citation>
    <scope>NUCLEOTIDE SEQUENCE [LARGE SCALE GENOMIC DNA]</scope>
</reference>
<dbReference type="GO" id="GO:0008061">
    <property type="term" value="F:chitin binding"/>
    <property type="evidence" value="ECO:0007669"/>
    <property type="project" value="InterPro"/>
</dbReference>
<dbReference type="GO" id="GO:0005576">
    <property type="term" value="C:extracellular region"/>
    <property type="evidence" value="ECO:0007669"/>
    <property type="project" value="InterPro"/>
</dbReference>
<dbReference type="InterPro" id="IPR002557">
    <property type="entry name" value="Chitin-bd_dom"/>
</dbReference>
<dbReference type="AlphaFoldDB" id="A0A7R8UKB9"/>
<feature type="signal peptide" evidence="1">
    <location>
        <begin position="1"/>
        <end position="21"/>
    </location>
</feature>
<keyword evidence="1" id="KW-0732">Signal</keyword>
<keyword evidence="4" id="KW-1185">Reference proteome</keyword>
<dbReference type="InterPro" id="IPR036508">
    <property type="entry name" value="Chitin-bd_dom_sf"/>
</dbReference>
<dbReference type="Pfam" id="PF01607">
    <property type="entry name" value="CBM_14"/>
    <property type="match status" value="1"/>
</dbReference>
<dbReference type="EMBL" id="LR899010">
    <property type="protein sequence ID" value="CAD7082219.1"/>
    <property type="molecule type" value="Genomic_DNA"/>
</dbReference>
<dbReference type="SUPFAM" id="SSF57625">
    <property type="entry name" value="Invertebrate chitin-binding proteins"/>
    <property type="match status" value="1"/>
</dbReference>
<evidence type="ECO:0000256" key="1">
    <source>
        <dbReference type="SAM" id="SignalP"/>
    </source>
</evidence>
<feature type="domain" description="Chitin-binding type-2" evidence="2">
    <location>
        <begin position="229"/>
        <end position="296"/>
    </location>
</feature>
<gene>
    <name evidence="3" type="ORF">HERILL_LOCUS5272</name>
</gene>
<evidence type="ECO:0000313" key="4">
    <source>
        <dbReference type="Proteomes" id="UP000594454"/>
    </source>
</evidence>
<dbReference type="PROSITE" id="PS50940">
    <property type="entry name" value="CHIT_BIND_II"/>
    <property type="match status" value="1"/>
</dbReference>
<evidence type="ECO:0000313" key="3">
    <source>
        <dbReference type="EMBL" id="CAD7082219.1"/>
    </source>
</evidence>
<dbReference type="Proteomes" id="UP000594454">
    <property type="component" value="Chromosome 2"/>
</dbReference>
<organism evidence="3 4">
    <name type="scientific">Hermetia illucens</name>
    <name type="common">Black soldier fly</name>
    <dbReference type="NCBI Taxonomy" id="343691"/>
    <lineage>
        <taxon>Eukaryota</taxon>
        <taxon>Metazoa</taxon>
        <taxon>Ecdysozoa</taxon>
        <taxon>Arthropoda</taxon>
        <taxon>Hexapoda</taxon>
        <taxon>Insecta</taxon>
        <taxon>Pterygota</taxon>
        <taxon>Neoptera</taxon>
        <taxon>Endopterygota</taxon>
        <taxon>Diptera</taxon>
        <taxon>Brachycera</taxon>
        <taxon>Stratiomyomorpha</taxon>
        <taxon>Stratiomyidae</taxon>
        <taxon>Hermetiinae</taxon>
        <taxon>Hermetia</taxon>
    </lineage>
</organism>